<comment type="caution">
    <text evidence="2">The sequence shown here is derived from an EMBL/GenBank/DDBJ whole genome shotgun (WGS) entry which is preliminary data.</text>
</comment>
<evidence type="ECO:0000313" key="2">
    <source>
        <dbReference type="EMBL" id="GAJ10326.1"/>
    </source>
</evidence>
<dbReference type="PANTHER" id="PTHR33678">
    <property type="entry name" value="BLL1576 PROTEIN"/>
    <property type="match status" value="1"/>
</dbReference>
<proteinExistence type="predicted"/>
<dbReference type="EMBL" id="BARW01025598">
    <property type="protein sequence ID" value="GAJ10326.1"/>
    <property type="molecule type" value="Genomic_DNA"/>
</dbReference>
<reference evidence="2" key="1">
    <citation type="journal article" date="2014" name="Front. Microbiol.">
        <title>High frequency of phylogenetically diverse reductive dehalogenase-homologous genes in deep subseafloor sedimentary metagenomes.</title>
        <authorList>
            <person name="Kawai M."/>
            <person name="Futagami T."/>
            <person name="Toyoda A."/>
            <person name="Takaki Y."/>
            <person name="Nishi S."/>
            <person name="Hori S."/>
            <person name="Arai W."/>
            <person name="Tsubouchi T."/>
            <person name="Morono Y."/>
            <person name="Uchiyama I."/>
            <person name="Ito T."/>
            <person name="Fujiyama A."/>
            <person name="Inagaki F."/>
            <person name="Takami H."/>
        </authorList>
    </citation>
    <scope>NUCLEOTIDE SEQUENCE</scope>
    <source>
        <strain evidence="2">Expedition CK06-06</strain>
    </source>
</reference>
<dbReference type="InterPro" id="IPR052344">
    <property type="entry name" value="Transposase-related"/>
</dbReference>
<gene>
    <name evidence="2" type="ORF">S12H4_41920</name>
</gene>
<dbReference type="NCBIfam" id="NF033517">
    <property type="entry name" value="transpos_IS66"/>
    <property type="match status" value="1"/>
</dbReference>
<evidence type="ECO:0000259" key="1">
    <source>
        <dbReference type="Pfam" id="PF03050"/>
    </source>
</evidence>
<protein>
    <recommendedName>
        <fullName evidence="1">Transposase IS66 central domain-containing protein</fullName>
    </recommendedName>
</protein>
<sequence length="260" mass="30802">IQDFLFYDNNFEISTKGVHDILLRVGDACKISYEKNIERIRNAAWVHIDETGIKVNGKKYWLWIFRTNNNDILVVIRKSRGGKVPDEILGEDWNKTIIVDGWKAYWKYPIIQRCWAHLLREIDAFKDISDKGKELSETIHTCFDRLKEFLAKNPSMSERKKQKVVFEREMKDIVEKYSKFKELYKPTKYLKNGLGKWYTCLLFPGMEPTNNLGEQAMREHVIMRKIIGCFRSKKGAENYQYIASLLASWKLQDKNIFEEL</sequence>
<dbReference type="AlphaFoldDB" id="X1VAM9"/>
<dbReference type="PANTHER" id="PTHR33678:SF1">
    <property type="entry name" value="BLL1576 PROTEIN"/>
    <property type="match status" value="1"/>
</dbReference>
<dbReference type="Pfam" id="PF03050">
    <property type="entry name" value="DDE_Tnp_IS66"/>
    <property type="match status" value="1"/>
</dbReference>
<organism evidence="2">
    <name type="scientific">marine sediment metagenome</name>
    <dbReference type="NCBI Taxonomy" id="412755"/>
    <lineage>
        <taxon>unclassified sequences</taxon>
        <taxon>metagenomes</taxon>
        <taxon>ecological metagenomes</taxon>
    </lineage>
</organism>
<feature type="non-terminal residue" evidence="2">
    <location>
        <position position="1"/>
    </location>
</feature>
<dbReference type="InterPro" id="IPR004291">
    <property type="entry name" value="Transposase_IS66_central"/>
</dbReference>
<accession>X1VAM9</accession>
<name>X1VAM9_9ZZZZ</name>
<feature type="non-terminal residue" evidence="2">
    <location>
        <position position="260"/>
    </location>
</feature>
<feature type="domain" description="Transposase IS66 central" evidence="1">
    <location>
        <begin position="8"/>
        <end position="237"/>
    </location>
</feature>